<gene>
    <name evidence="2" type="primary">LOC107762122</name>
</gene>
<dbReference type="KEGG" id="nta:107762122"/>
<reference evidence="2" key="1">
    <citation type="submission" date="2025-08" db="UniProtKB">
        <authorList>
            <consortium name="RefSeq"/>
        </authorList>
    </citation>
    <scope>IDENTIFICATION</scope>
</reference>
<protein>
    <submittedName>
        <fullName evidence="2">Uncharacterized mitochondrial protein AtMg00810-like</fullName>
    </submittedName>
</protein>
<dbReference type="SUPFAM" id="SSF56672">
    <property type="entry name" value="DNA/RNA polymerases"/>
    <property type="match status" value="1"/>
</dbReference>
<dbReference type="OrthoDB" id="849654at2759"/>
<name>A0A1S3X812_TOBAC</name>
<organism evidence="2">
    <name type="scientific">Nicotiana tabacum</name>
    <name type="common">Common tobacco</name>
    <dbReference type="NCBI Taxonomy" id="4097"/>
    <lineage>
        <taxon>Eukaryota</taxon>
        <taxon>Viridiplantae</taxon>
        <taxon>Streptophyta</taxon>
        <taxon>Embryophyta</taxon>
        <taxon>Tracheophyta</taxon>
        <taxon>Spermatophyta</taxon>
        <taxon>Magnoliopsida</taxon>
        <taxon>eudicotyledons</taxon>
        <taxon>Gunneridae</taxon>
        <taxon>Pentapetalae</taxon>
        <taxon>asterids</taxon>
        <taxon>lamiids</taxon>
        <taxon>Solanales</taxon>
        <taxon>Solanaceae</taxon>
        <taxon>Nicotianoideae</taxon>
        <taxon>Nicotianeae</taxon>
        <taxon>Nicotiana</taxon>
    </lineage>
</organism>
<proteinExistence type="predicted"/>
<accession>A0A1S3X812</accession>
<feature type="domain" description="Reverse transcriptase Ty1/copia-type" evidence="1">
    <location>
        <begin position="61"/>
        <end position="146"/>
    </location>
</feature>
<dbReference type="PANTHER" id="PTHR11439">
    <property type="entry name" value="GAG-POL-RELATED RETROTRANSPOSON"/>
    <property type="match status" value="1"/>
</dbReference>
<dbReference type="CDD" id="cd09272">
    <property type="entry name" value="RNase_HI_RT_Ty1"/>
    <property type="match status" value="1"/>
</dbReference>
<dbReference type="RefSeq" id="XP_016435934.1">
    <property type="nucleotide sequence ID" value="XM_016580448.1"/>
</dbReference>
<dbReference type="PANTHER" id="PTHR11439:SF498">
    <property type="entry name" value="DNAK FAMILY PROTEIN"/>
    <property type="match status" value="1"/>
</dbReference>
<dbReference type="InterPro" id="IPR013103">
    <property type="entry name" value="RVT_2"/>
</dbReference>
<sequence length="315" mass="35451">MPTVKTLIVVAVKRNWPLFQLDVNNAFLHGDLDEEVFLKLPLGLSVSTTSSASTSPSLGSGDVLVLLVSYINDIIIAGTDLCEIDAVKSFLHDQFKIKDLGHLNYFLGIEVLYSEGGVLLHQKIFVHDLLKEFHSYDCSSVISPLEMHGKLQADHGDPLLNSETYRYLVGKLNFLTHTRPDICFAVQHLSQFMQKPCLPHMQAALRLLRYLKGTLDFGVFYNNSPNLSLSVYCDSAWGSCPDKAEYRSMSKAIAEITWVCRFLSDFGVVFSSPVTLFCDNQASIHIDKNPVFHERTKHIELDCYFVRTKLNEGLL</sequence>
<dbReference type="Pfam" id="PF07727">
    <property type="entry name" value="RVT_2"/>
    <property type="match status" value="2"/>
</dbReference>
<dbReference type="AlphaFoldDB" id="A0A1S3X812"/>
<dbReference type="PaxDb" id="4097-A0A1S3X812"/>
<evidence type="ECO:0000259" key="1">
    <source>
        <dbReference type="Pfam" id="PF07727"/>
    </source>
</evidence>
<dbReference type="STRING" id="4097.A0A1S3X812"/>
<feature type="domain" description="Reverse transcriptase Ty1/copia-type" evidence="1">
    <location>
        <begin position="3"/>
        <end position="48"/>
    </location>
</feature>
<dbReference type="InterPro" id="IPR043502">
    <property type="entry name" value="DNA/RNA_pol_sf"/>
</dbReference>
<evidence type="ECO:0000313" key="2">
    <source>
        <dbReference type="RefSeq" id="XP_016435934.1"/>
    </source>
</evidence>